<dbReference type="PANTHER" id="PTHR43877:SF2">
    <property type="entry name" value="AMINOALKYLPHOSPHONATE N-ACETYLTRANSFERASE-RELATED"/>
    <property type="match status" value="1"/>
</dbReference>
<evidence type="ECO:0000313" key="5">
    <source>
        <dbReference type="EMBL" id="KAL1868448.1"/>
    </source>
</evidence>
<protein>
    <recommendedName>
        <fullName evidence="4">N-acetyltransferase domain-containing protein</fullName>
    </recommendedName>
</protein>
<keyword evidence="6" id="KW-1185">Reference proteome</keyword>
<dbReference type="PANTHER" id="PTHR43877">
    <property type="entry name" value="AMINOALKYLPHOSPHONATE N-ACETYLTRANSFERASE-RELATED-RELATED"/>
    <property type="match status" value="1"/>
</dbReference>
<proteinExistence type="predicted"/>
<dbReference type="InterPro" id="IPR050832">
    <property type="entry name" value="Bact_Acetyltransf"/>
</dbReference>
<sequence length="234" mass="25307">MEGPQAVAPTHGAEKSAEKSETVAVGHSSVVDISFAPASAADDAALVTRLTDLINVVYSEAETGFWKGGFVRTTQEEVRELLRAGEIALAWARPQTATRATAAGEHNHNDNNQDDAARSEVLVGCIRVHLLDPHTGEFGMLACDPAHRGSGVGRALLRFAEDAIRRRGAATIRLELLVGDGWTHDFKARLGRWYEREGYAVVRTSSVWDSTPHLAPLLAGPSLFQVYQKKVAAE</sequence>
<dbReference type="Pfam" id="PF00583">
    <property type="entry name" value="Acetyltransf_1"/>
    <property type="match status" value="1"/>
</dbReference>
<comment type="caution">
    <text evidence="5">The sequence shown here is derived from an EMBL/GenBank/DDBJ whole genome shotgun (WGS) entry which is preliminary data.</text>
</comment>
<keyword evidence="1" id="KW-0808">Transferase</keyword>
<name>A0ABR3WXV5_9PEZI</name>
<feature type="region of interest" description="Disordered" evidence="3">
    <location>
        <begin position="1"/>
        <end position="21"/>
    </location>
</feature>
<evidence type="ECO:0000313" key="6">
    <source>
        <dbReference type="Proteomes" id="UP001586593"/>
    </source>
</evidence>
<dbReference type="PROSITE" id="PS51186">
    <property type="entry name" value="GNAT"/>
    <property type="match status" value="1"/>
</dbReference>
<dbReference type="EMBL" id="JAZHXJ010000215">
    <property type="protein sequence ID" value="KAL1868448.1"/>
    <property type="molecule type" value="Genomic_DNA"/>
</dbReference>
<dbReference type="Gene3D" id="3.40.630.30">
    <property type="match status" value="1"/>
</dbReference>
<dbReference type="InterPro" id="IPR000182">
    <property type="entry name" value="GNAT_dom"/>
</dbReference>
<evidence type="ECO:0000256" key="1">
    <source>
        <dbReference type="ARBA" id="ARBA00022679"/>
    </source>
</evidence>
<dbReference type="InterPro" id="IPR016181">
    <property type="entry name" value="Acyl_CoA_acyltransferase"/>
</dbReference>
<evidence type="ECO:0000256" key="2">
    <source>
        <dbReference type="ARBA" id="ARBA00023315"/>
    </source>
</evidence>
<dbReference type="SUPFAM" id="SSF55729">
    <property type="entry name" value="Acyl-CoA N-acyltransferases (Nat)"/>
    <property type="match status" value="1"/>
</dbReference>
<evidence type="ECO:0000256" key="3">
    <source>
        <dbReference type="SAM" id="MobiDB-lite"/>
    </source>
</evidence>
<evidence type="ECO:0000259" key="4">
    <source>
        <dbReference type="PROSITE" id="PS51186"/>
    </source>
</evidence>
<dbReference type="CDD" id="cd04301">
    <property type="entry name" value="NAT_SF"/>
    <property type="match status" value="1"/>
</dbReference>
<feature type="compositionally biased region" description="Basic and acidic residues" evidence="3">
    <location>
        <begin position="12"/>
        <end position="21"/>
    </location>
</feature>
<accession>A0ABR3WXV5</accession>
<reference evidence="5 6" key="1">
    <citation type="journal article" date="2024" name="Commun. Biol.">
        <title>Comparative genomic analysis of thermophilic fungi reveals convergent evolutionary adaptations and gene losses.</title>
        <authorList>
            <person name="Steindorff A.S."/>
            <person name="Aguilar-Pontes M.V."/>
            <person name="Robinson A.J."/>
            <person name="Andreopoulos B."/>
            <person name="LaButti K."/>
            <person name="Kuo A."/>
            <person name="Mondo S."/>
            <person name="Riley R."/>
            <person name="Otillar R."/>
            <person name="Haridas S."/>
            <person name="Lipzen A."/>
            <person name="Grimwood J."/>
            <person name="Schmutz J."/>
            <person name="Clum A."/>
            <person name="Reid I.D."/>
            <person name="Moisan M.C."/>
            <person name="Butler G."/>
            <person name="Nguyen T.T.M."/>
            <person name="Dewar K."/>
            <person name="Conant G."/>
            <person name="Drula E."/>
            <person name="Henrissat B."/>
            <person name="Hansel C."/>
            <person name="Singer S."/>
            <person name="Hutchinson M.I."/>
            <person name="de Vries R.P."/>
            <person name="Natvig D.O."/>
            <person name="Powell A.J."/>
            <person name="Tsang A."/>
            <person name="Grigoriev I.V."/>
        </authorList>
    </citation>
    <scope>NUCLEOTIDE SEQUENCE [LARGE SCALE GENOMIC DNA]</scope>
    <source>
        <strain evidence="5 6">ATCC 24622</strain>
    </source>
</reference>
<feature type="domain" description="N-acetyltransferase" evidence="4">
    <location>
        <begin position="69"/>
        <end position="221"/>
    </location>
</feature>
<keyword evidence="2" id="KW-0012">Acyltransferase</keyword>
<organism evidence="5 6">
    <name type="scientific">Phialemonium thermophilum</name>
    <dbReference type="NCBI Taxonomy" id="223376"/>
    <lineage>
        <taxon>Eukaryota</taxon>
        <taxon>Fungi</taxon>
        <taxon>Dikarya</taxon>
        <taxon>Ascomycota</taxon>
        <taxon>Pezizomycotina</taxon>
        <taxon>Sordariomycetes</taxon>
        <taxon>Sordariomycetidae</taxon>
        <taxon>Cephalothecales</taxon>
        <taxon>Cephalothecaceae</taxon>
        <taxon>Phialemonium</taxon>
    </lineage>
</organism>
<gene>
    <name evidence="5" type="ORF">VTK73DRAFT_3656</name>
</gene>
<dbReference type="Proteomes" id="UP001586593">
    <property type="component" value="Unassembled WGS sequence"/>
</dbReference>